<evidence type="ECO:0000313" key="2">
    <source>
        <dbReference type="Proteomes" id="UP000789860"/>
    </source>
</evidence>
<proteinExistence type="predicted"/>
<dbReference type="EMBL" id="CAJVPM010005951">
    <property type="protein sequence ID" value="CAG8529735.1"/>
    <property type="molecule type" value="Genomic_DNA"/>
</dbReference>
<evidence type="ECO:0000313" key="1">
    <source>
        <dbReference type="EMBL" id="CAG8529735.1"/>
    </source>
</evidence>
<gene>
    <name evidence="1" type="ORF">SCALOS_LOCUS4407</name>
</gene>
<protein>
    <submittedName>
        <fullName evidence="1">449_t:CDS:1</fullName>
    </submittedName>
</protein>
<comment type="caution">
    <text evidence="1">The sequence shown here is derived from an EMBL/GenBank/DDBJ whole genome shotgun (WGS) entry which is preliminary data.</text>
</comment>
<feature type="non-terminal residue" evidence="1">
    <location>
        <position position="235"/>
    </location>
</feature>
<organism evidence="1 2">
    <name type="scientific">Scutellospora calospora</name>
    <dbReference type="NCBI Taxonomy" id="85575"/>
    <lineage>
        <taxon>Eukaryota</taxon>
        <taxon>Fungi</taxon>
        <taxon>Fungi incertae sedis</taxon>
        <taxon>Mucoromycota</taxon>
        <taxon>Glomeromycotina</taxon>
        <taxon>Glomeromycetes</taxon>
        <taxon>Diversisporales</taxon>
        <taxon>Gigasporaceae</taxon>
        <taxon>Scutellospora</taxon>
    </lineage>
</organism>
<dbReference type="Proteomes" id="UP000789860">
    <property type="component" value="Unassembled WGS sequence"/>
</dbReference>
<name>A0ACA9LHF2_9GLOM</name>
<keyword evidence="2" id="KW-1185">Reference proteome</keyword>
<sequence>MTTQDTILKNMQNLIRQDDTNFELMFVNFQNNMQNFINNRLGQERETIQRLFERLNQIQQRNPRRITVNHRRTQRFLNGSPRIGRSSINLKRQRLIGSLQRQIENEDNFMNSDIINNFINNIRNNPNTENQLIRYNNFITNIPNEIEDNFMSGLGIHSNVDNIYLGEAIIEPRSGSGSSLTFKKDPILSKRKTRENYNSDSDSDDHTNKIRKNTEIIQENQIIESNSFQTDFISD</sequence>
<accession>A0ACA9LHF2</accession>
<reference evidence="1" key="1">
    <citation type="submission" date="2021-06" db="EMBL/GenBank/DDBJ databases">
        <authorList>
            <person name="Kallberg Y."/>
            <person name="Tangrot J."/>
            <person name="Rosling A."/>
        </authorList>
    </citation>
    <scope>NUCLEOTIDE SEQUENCE</scope>
    <source>
        <strain evidence="1">AU212A</strain>
    </source>
</reference>